<evidence type="ECO:0000256" key="1">
    <source>
        <dbReference type="ARBA" id="ARBA00001974"/>
    </source>
</evidence>
<keyword evidence="6" id="KW-0560">Oxidoreductase</keyword>
<sequence>MQNKFDLIVIGGGSGGIASARRAAEYGARVALIESGRLGGTCVNVGCVPKKIMWNASRLGEMLDDATEYGFAIERRGFNWGTLKTGRDAYIERLNQIYRKNLNSSGVQEIQSRASFTSDGSIHTEAGPILANHILIATGGLPTVPPIPGAELGITSDGFFELPQQPEKVLIVGAGYIATEFAGVLNALGSHVTLLLRKDTLLRGFDVVLRETVMDEMRGNGIEIITGTKVKALASDRAGQLTVDCDGSTANGPFDAVIWAIGRHPDTTDLNLNATGIKTDAAGHVITDAFQNTNVEKIYAVGDVTGRWALTPVAIAAGRRLADRLFGGKSNACLDYDNIPSVIFSHPPIGTVGLTEDEAVARFGSEEITIYEHRFTNIYFAPMQRKSPTVVKLIVTGPEENIVGCHAVGEAADELIQGFAVAVKMGARKADFDNTVAIHPTAAEELVTLRGGRKPNEQSGTKP</sequence>
<dbReference type="SUPFAM" id="SSF51905">
    <property type="entry name" value="FAD/NAD(P)-binding domain"/>
    <property type="match status" value="1"/>
</dbReference>
<keyword evidence="5" id="KW-0274">FAD</keyword>
<dbReference type="GO" id="GO:0050661">
    <property type="term" value="F:NADP binding"/>
    <property type="evidence" value="ECO:0007669"/>
    <property type="project" value="InterPro"/>
</dbReference>
<dbReference type="InterPro" id="IPR046952">
    <property type="entry name" value="GSHR/TRXR-like"/>
</dbReference>
<dbReference type="PRINTS" id="PR00411">
    <property type="entry name" value="PNDRDTASEI"/>
</dbReference>
<proteinExistence type="inferred from homology"/>
<evidence type="ECO:0000256" key="4">
    <source>
        <dbReference type="ARBA" id="ARBA00022630"/>
    </source>
</evidence>
<dbReference type="Pfam" id="PF07992">
    <property type="entry name" value="Pyr_redox_2"/>
    <property type="match status" value="1"/>
</dbReference>
<reference evidence="11" key="1">
    <citation type="submission" date="2018-05" db="EMBL/GenBank/DDBJ databases">
        <authorList>
            <person name="Lanie J.A."/>
            <person name="Ng W.-L."/>
            <person name="Kazmierczak K.M."/>
            <person name="Andrzejewski T.M."/>
            <person name="Davidsen T.M."/>
            <person name="Wayne K.J."/>
            <person name="Tettelin H."/>
            <person name="Glass J.I."/>
            <person name="Rusch D."/>
            <person name="Podicherti R."/>
            <person name="Tsui H.-C.T."/>
            <person name="Winkler M.E."/>
        </authorList>
    </citation>
    <scope>NUCLEOTIDE SEQUENCE</scope>
</reference>
<dbReference type="Pfam" id="PF02852">
    <property type="entry name" value="Pyr_redox_dim"/>
    <property type="match status" value="1"/>
</dbReference>
<dbReference type="SUPFAM" id="SSF55424">
    <property type="entry name" value="FAD/NAD-linked reductases, dimerisation (C-terminal) domain"/>
    <property type="match status" value="1"/>
</dbReference>
<dbReference type="Gene3D" id="3.30.390.30">
    <property type="match status" value="1"/>
</dbReference>
<dbReference type="InterPro" id="IPR036188">
    <property type="entry name" value="FAD/NAD-bd_sf"/>
</dbReference>
<evidence type="ECO:0000256" key="8">
    <source>
        <dbReference type="ARBA" id="ARBA00023284"/>
    </source>
</evidence>
<dbReference type="InterPro" id="IPR012999">
    <property type="entry name" value="Pyr_OxRdtase_I_AS"/>
</dbReference>
<dbReference type="InterPro" id="IPR004099">
    <property type="entry name" value="Pyr_nucl-diS_OxRdtase_dimer"/>
</dbReference>
<name>A0A381TFN2_9ZZZZ</name>
<dbReference type="PANTHER" id="PTHR42737">
    <property type="entry name" value="GLUTATHIONE REDUCTASE"/>
    <property type="match status" value="1"/>
</dbReference>
<evidence type="ECO:0000259" key="10">
    <source>
        <dbReference type="Pfam" id="PF07992"/>
    </source>
</evidence>
<evidence type="ECO:0000256" key="6">
    <source>
        <dbReference type="ARBA" id="ARBA00023002"/>
    </source>
</evidence>
<dbReference type="GO" id="GO:0004362">
    <property type="term" value="F:glutathione-disulfide reductase (NADPH) activity"/>
    <property type="evidence" value="ECO:0007669"/>
    <property type="project" value="InterPro"/>
</dbReference>
<dbReference type="InterPro" id="IPR001100">
    <property type="entry name" value="Pyr_nuc-diS_OxRdtase"/>
</dbReference>
<dbReference type="NCBIfam" id="NF004776">
    <property type="entry name" value="PRK06116.1"/>
    <property type="match status" value="1"/>
</dbReference>
<keyword evidence="4" id="KW-0285">Flavoprotein</keyword>
<organism evidence="11">
    <name type="scientific">marine metagenome</name>
    <dbReference type="NCBI Taxonomy" id="408172"/>
    <lineage>
        <taxon>unclassified sequences</taxon>
        <taxon>metagenomes</taxon>
        <taxon>ecological metagenomes</taxon>
    </lineage>
</organism>
<gene>
    <name evidence="11" type="ORF">METZ01_LOCUS67433</name>
</gene>
<dbReference type="FunFam" id="3.30.390.30:FF:000003">
    <property type="entry name" value="Glutathione reductase"/>
    <property type="match status" value="1"/>
</dbReference>
<dbReference type="InterPro" id="IPR016156">
    <property type="entry name" value="FAD/NAD-linked_Rdtase_dimer_sf"/>
</dbReference>
<dbReference type="PANTHER" id="PTHR42737:SF2">
    <property type="entry name" value="GLUTATHIONE REDUCTASE"/>
    <property type="match status" value="1"/>
</dbReference>
<dbReference type="GO" id="GO:0006749">
    <property type="term" value="P:glutathione metabolic process"/>
    <property type="evidence" value="ECO:0007669"/>
    <property type="project" value="InterPro"/>
</dbReference>
<dbReference type="FunFam" id="3.50.50.60:FF:000235">
    <property type="entry name" value="Glutathione reductase"/>
    <property type="match status" value="1"/>
</dbReference>
<dbReference type="PROSITE" id="PS00076">
    <property type="entry name" value="PYRIDINE_REDOX_1"/>
    <property type="match status" value="1"/>
</dbReference>
<evidence type="ECO:0000256" key="7">
    <source>
        <dbReference type="ARBA" id="ARBA00023157"/>
    </source>
</evidence>
<evidence type="ECO:0000256" key="3">
    <source>
        <dbReference type="ARBA" id="ARBA00011738"/>
    </source>
</evidence>
<evidence type="ECO:0000256" key="2">
    <source>
        <dbReference type="ARBA" id="ARBA00007532"/>
    </source>
</evidence>
<dbReference type="GO" id="GO:0005829">
    <property type="term" value="C:cytosol"/>
    <property type="evidence" value="ECO:0007669"/>
    <property type="project" value="TreeGrafter"/>
</dbReference>
<keyword evidence="7" id="KW-1015">Disulfide bond</keyword>
<feature type="domain" description="FAD/NAD(P)-binding" evidence="10">
    <location>
        <begin position="5"/>
        <end position="318"/>
    </location>
</feature>
<dbReference type="GO" id="GO:0005739">
    <property type="term" value="C:mitochondrion"/>
    <property type="evidence" value="ECO:0007669"/>
    <property type="project" value="TreeGrafter"/>
</dbReference>
<keyword evidence="8" id="KW-0676">Redox-active center</keyword>
<dbReference type="PRINTS" id="PR00368">
    <property type="entry name" value="FADPNR"/>
</dbReference>
<evidence type="ECO:0000259" key="9">
    <source>
        <dbReference type="Pfam" id="PF02852"/>
    </source>
</evidence>
<evidence type="ECO:0000313" key="11">
    <source>
        <dbReference type="EMBL" id="SVA14579.1"/>
    </source>
</evidence>
<dbReference type="EMBL" id="UINC01004473">
    <property type="protein sequence ID" value="SVA14579.1"/>
    <property type="molecule type" value="Genomic_DNA"/>
</dbReference>
<dbReference type="InterPro" id="IPR023753">
    <property type="entry name" value="FAD/NAD-binding_dom"/>
</dbReference>
<dbReference type="GO" id="GO:0050660">
    <property type="term" value="F:flavin adenine dinucleotide binding"/>
    <property type="evidence" value="ECO:0007669"/>
    <property type="project" value="InterPro"/>
</dbReference>
<dbReference type="GO" id="GO:0034599">
    <property type="term" value="P:cellular response to oxidative stress"/>
    <property type="evidence" value="ECO:0007669"/>
    <property type="project" value="TreeGrafter"/>
</dbReference>
<feature type="domain" description="Pyridine nucleotide-disulphide oxidoreductase dimerisation" evidence="9">
    <location>
        <begin position="339"/>
        <end position="449"/>
    </location>
</feature>
<dbReference type="GO" id="GO:0045454">
    <property type="term" value="P:cell redox homeostasis"/>
    <property type="evidence" value="ECO:0007669"/>
    <property type="project" value="InterPro"/>
</dbReference>
<evidence type="ECO:0000256" key="5">
    <source>
        <dbReference type="ARBA" id="ARBA00022827"/>
    </source>
</evidence>
<dbReference type="AlphaFoldDB" id="A0A381TFN2"/>
<protein>
    <recommendedName>
        <fullName evidence="12">Glutathione-disulfide reductase</fullName>
    </recommendedName>
</protein>
<comment type="subunit">
    <text evidence="3">Homodimer.</text>
</comment>
<evidence type="ECO:0008006" key="12">
    <source>
        <dbReference type="Google" id="ProtNLM"/>
    </source>
</evidence>
<dbReference type="NCBIfam" id="TIGR01421">
    <property type="entry name" value="gluta_reduc_1"/>
    <property type="match status" value="1"/>
</dbReference>
<dbReference type="InterPro" id="IPR006322">
    <property type="entry name" value="Glutathione_Rdtase_euk/bac"/>
</dbReference>
<dbReference type="PIRSF" id="PIRSF000350">
    <property type="entry name" value="Mercury_reductase_MerA"/>
    <property type="match status" value="1"/>
</dbReference>
<comment type="cofactor">
    <cofactor evidence="1">
        <name>FAD</name>
        <dbReference type="ChEBI" id="CHEBI:57692"/>
    </cofactor>
</comment>
<dbReference type="Gene3D" id="3.50.50.60">
    <property type="entry name" value="FAD/NAD(P)-binding domain"/>
    <property type="match status" value="2"/>
</dbReference>
<accession>A0A381TFN2</accession>
<comment type="similarity">
    <text evidence="2">Belongs to the class-I pyridine nucleotide-disulfide oxidoreductase family.</text>
</comment>